<dbReference type="GO" id="GO:0032502">
    <property type="term" value="P:developmental process"/>
    <property type="evidence" value="ECO:0007669"/>
    <property type="project" value="TreeGrafter"/>
</dbReference>
<evidence type="ECO:0000313" key="4">
    <source>
        <dbReference type="WBParaSite" id="PSAMB.scaffold1200size34471.g11626.t1"/>
    </source>
</evidence>
<sequence>MAYRTTSGVVVDGASFYQQGRLDAPAGQVSAVAATYASLPAADGRYQTGLEDLIDCSLPPPHHLLAYASQQQHLSPAPATTADAYFTSHQPIYLSEHDPQLKVCSADSSSHTPPGAIVVNRSRGGRRKGKTVESQHRQRKAANERERKRMSSINFGFERLRARVPTLPYEKKLSKVDTLRQAIDYIQMLKEMLEADNAGNSDGRNGIIRQSQHGCIVPPPPKKIVIECPAPSDMECDDPNARSVQALSLSWTKATDRYGTTLRTSSGAAHATSAKVWVPATGSVEDPEDEVVKVAKREISDPPPTTTGAVIVRAGSNEDSWSHDEDMFLSN</sequence>
<evidence type="ECO:0000313" key="3">
    <source>
        <dbReference type="Proteomes" id="UP000887566"/>
    </source>
</evidence>
<dbReference type="SMART" id="SM00353">
    <property type="entry name" value="HLH"/>
    <property type="match status" value="1"/>
</dbReference>
<feature type="domain" description="BHLH" evidence="2">
    <location>
        <begin position="137"/>
        <end position="189"/>
    </location>
</feature>
<dbReference type="Proteomes" id="UP000887566">
    <property type="component" value="Unplaced"/>
</dbReference>
<dbReference type="InterPro" id="IPR011598">
    <property type="entry name" value="bHLH_dom"/>
</dbReference>
<evidence type="ECO:0000256" key="1">
    <source>
        <dbReference type="SAM" id="MobiDB-lite"/>
    </source>
</evidence>
<feature type="region of interest" description="Disordered" evidence="1">
    <location>
        <begin position="104"/>
        <end position="148"/>
    </location>
</feature>
<dbReference type="InterPro" id="IPR050283">
    <property type="entry name" value="E-box_TF_Regulators"/>
</dbReference>
<dbReference type="PROSITE" id="PS50888">
    <property type="entry name" value="BHLH"/>
    <property type="match status" value="1"/>
</dbReference>
<evidence type="ECO:0000259" key="2">
    <source>
        <dbReference type="PROSITE" id="PS50888"/>
    </source>
</evidence>
<accession>A0A914URS4</accession>
<name>A0A914URS4_9BILA</name>
<dbReference type="AlphaFoldDB" id="A0A914URS4"/>
<feature type="compositionally biased region" description="Basic and acidic residues" evidence="1">
    <location>
        <begin position="130"/>
        <end position="148"/>
    </location>
</feature>
<proteinExistence type="predicted"/>
<dbReference type="InterPro" id="IPR036638">
    <property type="entry name" value="HLH_DNA-bd_sf"/>
</dbReference>
<dbReference type="GO" id="GO:0046983">
    <property type="term" value="F:protein dimerization activity"/>
    <property type="evidence" value="ECO:0007669"/>
    <property type="project" value="InterPro"/>
</dbReference>
<dbReference type="PANTHER" id="PTHR23349:SF112">
    <property type="entry name" value="48 RELATED 1, ISOFORM B"/>
    <property type="match status" value="1"/>
</dbReference>
<reference evidence="4" key="1">
    <citation type="submission" date="2022-11" db="UniProtKB">
        <authorList>
            <consortium name="WormBaseParasite"/>
        </authorList>
    </citation>
    <scope>IDENTIFICATION</scope>
</reference>
<keyword evidence="3" id="KW-1185">Reference proteome</keyword>
<dbReference type="Pfam" id="PF00010">
    <property type="entry name" value="HLH"/>
    <property type="match status" value="1"/>
</dbReference>
<dbReference type="GO" id="GO:0000977">
    <property type="term" value="F:RNA polymerase II transcription regulatory region sequence-specific DNA binding"/>
    <property type="evidence" value="ECO:0007669"/>
    <property type="project" value="TreeGrafter"/>
</dbReference>
<protein>
    <submittedName>
        <fullName evidence="4">BHLH domain-containing protein</fullName>
    </submittedName>
</protein>
<dbReference type="WBParaSite" id="PSAMB.scaffold1200size34471.g11626.t1">
    <property type="protein sequence ID" value="PSAMB.scaffold1200size34471.g11626.t1"/>
    <property type="gene ID" value="PSAMB.scaffold1200size34471.g11626"/>
</dbReference>
<organism evidence="3 4">
    <name type="scientific">Plectus sambesii</name>
    <dbReference type="NCBI Taxonomy" id="2011161"/>
    <lineage>
        <taxon>Eukaryota</taxon>
        <taxon>Metazoa</taxon>
        <taxon>Ecdysozoa</taxon>
        <taxon>Nematoda</taxon>
        <taxon>Chromadorea</taxon>
        <taxon>Plectida</taxon>
        <taxon>Plectina</taxon>
        <taxon>Plectoidea</taxon>
        <taxon>Plectidae</taxon>
        <taxon>Plectus</taxon>
    </lineage>
</organism>
<dbReference type="GO" id="GO:0000981">
    <property type="term" value="F:DNA-binding transcription factor activity, RNA polymerase II-specific"/>
    <property type="evidence" value="ECO:0007669"/>
    <property type="project" value="TreeGrafter"/>
</dbReference>
<dbReference type="PANTHER" id="PTHR23349">
    <property type="entry name" value="BASIC HELIX-LOOP-HELIX TRANSCRIPTION FACTOR, TWIST"/>
    <property type="match status" value="1"/>
</dbReference>
<dbReference type="Gene3D" id="4.10.280.10">
    <property type="entry name" value="Helix-loop-helix DNA-binding domain"/>
    <property type="match status" value="1"/>
</dbReference>
<dbReference type="SUPFAM" id="SSF47459">
    <property type="entry name" value="HLH, helix-loop-helix DNA-binding domain"/>
    <property type="match status" value="1"/>
</dbReference>